<dbReference type="PROSITE" id="PS00794">
    <property type="entry name" value="HPPK"/>
    <property type="match status" value="1"/>
</dbReference>
<dbReference type="Pfam" id="PF01288">
    <property type="entry name" value="HPPK"/>
    <property type="match status" value="1"/>
</dbReference>
<keyword evidence="8" id="KW-0067">ATP-binding</keyword>
<comment type="function">
    <text evidence="10">Catalyzes the transfer of pyrophosphate from adenosine triphosphate (ATP) to 6-hydroxymethyl-7,8-dihydropterin, an enzymatic step in folate biosynthesis pathway.</text>
</comment>
<name>A0ABV7H1S5_9BURK</name>
<feature type="domain" description="7,8-dihydro-6-hydroxymethylpterin-pyrophosphokinase" evidence="13">
    <location>
        <begin position="91"/>
        <end position="102"/>
    </location>
</feature>
<dbReference type="EC" id="2.7.6.3" evidence="3"/>
<dbReference type="PANTHER" id="PTHR43071">
    <property type="entry name" value="2-AMINO-4-HYDROXY-6-HYDROXYMETHYLDIHYDROPTERIDINE PYROPHOSPHOKINASE"/>
    <property type="match status" value="1"/>
</dbReference>
<gene>
    <name evidence="14" type="primary">folK</name>
    <name evidence="14" type="ORF">ACFOEN_00835</name>
</gene>
<dbReference type="InterPro" id="IPR035907">
    <property type="entry name" value="Hppk_sf"/>
</dbReference>
<evidence type="ECO:0000256" key="4">
    <source>
        <dbReference type="ARBA" id="ARBA00016218"/>
    </source>
</evidence>
<organism evidence="14 15">
    <name type="scientific">Piscinibacterium candidicorallinum</name>
    <dbReference type="NCBI Taxonomy" id="1793872"/>
    <lineage>
        <taxon>Bacteria</taxon>
        <taxon>Pseudomonadati</taxon>
        <taxon>Pseudomonadota</taxon>
        <taxon>Betaproteobacteria</taxon>
        <taxon>Burkholderiales</taxon>
        <taxon>Piscinibacterium</taxon>
    </lineage>
</organism>
<evidence type="ECO:0000256" key="9">
    <source>
        <dbReference type="ARBA" id="ARBA00022909"/>
    </source>
</evidence>
<evidence type="ECO:0000256" key="12">
    <source>
        <dbReference type="ARBA" id="ARBA00033413"/>
    </source>
</evidence>
<keyword evidence="7" id="KW-0418">Kinase</keyword>
<dbReference type="NCBIfam" id="TIGR01498">
    <property type="entry name" value="folK"/>
    <property type="match status" value="1"/>
</dbReference>
<keyword evidence="15" id="KW-1185">Reference proteome</keyword>
<dbReference type="GO" id="GO:0003848">
    <property type="term" value="F:2-amino-4-hydroxy-6-hydroxymethyldihydropteridine diphosphokinase activity"/>
    <property type="evidence" value="ECO:0007669"/>
    <property type="project" value="UniProtKB-EC"/>
</dbReference>
<evidence type="ECO:0000313" key="14">
    <source>
        <dbReference type="EMBL" id="MFC3146180.1"/>
    </source>
</evidence>
<dbReference type="SUPFAM" id="SSF55083">
    <property type="entry name" value="6-hydroxymethyl-7,8-dihydropterin pyrophosphokinase, HPPK"/>
    <property type="match status" value="1"/>
</dbReference>
<evidence type="ECO:0000256" key="2">
    <source>
        <dbReference type="ARBA" id="ARBA00005810"/>
    </source>
</evidence>
<accession>A0ABV7H1S5</accession>
<evidence type="ECO:0000256" key="11">
    <source>
        <dbReference type="ARBA" id="ARBA00029766"/>
    </source>
</evidence>
<comment type="similarity">
    <text evidence="2">Belongs to the HPPK family.</text>
</comment>
<evidence type="ECO:0000256" key="3">
    <source>
        <dbReference type="ARBA" id="ARBA00013253"/>
    </source>
</evidence>
<keyword evidence="9" id="KW-0289">Folate biosynthesis</keyword>
<evidence type="ECO:0000256" key="10">
    <source>
        <dbReference type="ARBA" id="ARBA00029409"/>
    </source>
</evidence>
<comment type="pathway">
    <text evidence="1">Cofactor biosynthesis; tetrahydrofolate biosynthesis; 2-amino-4-hydroxy-6-hydroxymethyl-7,8-dihydropteridine diphosphate from 7,8-dihydroneopterin triphosphate: step 4/4.</text>
</comment>
<evidence type="ECO:0000256" key="6">
    <source>
        <dbReference type="ARBA" id="ARBA00022741"/>
    </source>
</evidence>
<keyword evidence="5 14" id="KW-0808">Transferase</keyword>
<dbReference type="InterPro" id="IPR000550">
    <property type="entry name" value="Hppk"/>
</dbReference>
<dbReference type="Proteomes" id="UP001595556">
    <property type="component" value="Unassembled WGS sequence"/>
</dbReference>
<reference evidence="15" key="1">
    <citation type="journal article" date="2019" name="Int. J. Syst. Evol. Microbiol.">
        <title>The Global Catalogue of Microorganisms (GCM) 10K type strain sequencing project: providing services to taxonomists for standard genome sequencing and annotation.</title>
        <authorList>
            <consortium name="The Broad Institute Genomics Platform"/>
            <consortium name="The Broad Institute Genome Sequencing Center for Infectious Disease"/>
            <person name="Wu L."/>
            <person name="Ma J."/>
        </authorList>
    </citation>
    <scope>NUCLEOTIDE SEQUENCE [LARGE SCALE GENOMIC DNA]</scope>
    <source>
        <strain evidence="15">KCTC 52168</strain>
    </source>
</reference>
<proteinExistence type="inferred from homology"/>
<evidence type="ECO:0000256" key="7">
    <source>
        <dbReference type="ARBA" id="ARBA00022777"/>
    </source>
</evidence>
<comment type="caution">
    <text evidence="14">The sequence shown here is derived from an EMBL/GenBank/DDBJ whole genome shotgun (WGS) entry which is preliminary data.</text>
</comment>
<protein>
    <recommendedName>
        <fullName evidence="4">2-amino-4-hydroxy-6-hydroxymethyldihydropteridine pyrophosphokinase</fullName>
        <ecNumber evidence="3">2.7.6.3</ecNumber>
    </recommendedName>
    <alternativeName>
        <fullName evidence="11">6-hydroxymethyl-7,8-dihydropterin pyrophosphokinase</fullName>
    </alternativeName>
    <alternativeName>
        <fullName evidence="12">7,8-dihydro-6-hydroxymethylpterin-pyrophosphokinase</fullName>
    </alternativeName>
</protein>
<evidence type="ECO:0000256" key="8">
    <source>
        <dbReference type="ARBA" id="ARBA00022840"/>
    </source>
</evidence>
<dbReference type="RefSeq" id="WP_377300463.1">
    <property type="nucleotide sequence ID" value="NZ_CP180191.1"/>
</dbReference>
<evidence type="ECO:0000256" key="1">
    <source>
        <dbReference type="ARBA" id="ARBA00005051"/>
    </source>
</evidence>
<evidence type="ECO:0000256" key="5">
    <source>
        <dbReference type="ARBA" id="ARBA00022679"/>
    </source>
</evidence>
<evidence type="ECO:0000259" key="13">
    <source>
        <dbReference type="PROSITE" id="PS00794"/>
    </source>
</evidence>
<keyword evidence="6" id="KW-0547">Nucleotide-binding</keyword>
<dbReference type="Gene3D" id="3.30.70.560">
    <property type="entry name" value="7,8-Dihydro-6-hydroxymethylpterin-pyrophosphokinase HPPK"/>
    <property type="match status" value="1"/>
</dbReference>
<dbReference type="EMBL" id="JBHRTI010000002">
    <property type="protein sequence ID" value="MFC3146180.1"/>
    <property type="molecule type" value="Genomic_DNA"/>
</dbReference>
<dbReference type="PANTHER" id="PTHR43071:SF1">
    <property type="entry name" value="2-AMINO-4-HYDROXY-6-HYDROXYMETHYLDIHYDROPTERIDINE PYROPHOSPHOKINASE"/>
    <property type="match status" value="1"/>
</dbReference>
<sequence>MTDQPVRIAIGLGANLGDSEAQLNAARALLARHPDLREVAFSSLYASAPVDAPPPWYVNAVQVLDTLLPPHAVLAVLNEVEHGLGRVRGERNAPRLIDLDLLLYGSQRVDTAHLTVPHPRMHERAFVLRPLAEVWPDAVIPGRGPVRDLLPAVATQEVHVR</sequence>
<evidence type="ECO:0000313" key="15">
    <source>
        <dbReference type="Proteomes" id="UP001595556"/>
    </source>
</evidence>
<dbReference type="CDD" id="cd00483">
    <property type="entry name" value="HPPK"/>
    <property type="match status" value="1"/>
</dbReference>